<dbReference type="Proteomes" id="UP000694580">
    <property type="component" value="Chromosome 1"/>
</dbReference>
<dbReference type="GO" id="GO:0005615">
    <property type="term" value="C:extracellular space"/>
    <property type="evidence" value="ECO:0007669"/>
    <property type="project" value="UniProtKB-KW"/>
</dbReference>
<feature type="chain" id="PRO_5044278571" description="Chemokine interleukin-8-like domain-containing protein" evidence="2">
    <location>
        <begin position="22"/>
        <end position="125"/>
    </location>
</feature>
<dbReference type="SUPFAM" id="SSF54117">
    <property type="entry name" value="Interleukin 8-like chemokines"/>
    <property type="match status" value="1"/>
</dbReference>
<keyword evidence="2" id="KW-0732">Signal</keyword>
<dbReference type="AlphaFoldDB" id="A0AAY3ZVS2"/>
<keyword evidence="1" id="KW-0202">Cytokine</keyword>
<sequence length="125" mass="13608">MNPPPATAALLLSALVLCATSRTLLIVLPAACTDAVKRVRYFTRNLFCAAENALRCQCPKVVDEKPRNIERAVKSISRLPAGPHCRNDASVLIKRQGPPRCGFSPAAPWVKELESVFYLPSSFTG</sequence>
<accession>A0AAY3ZVS2</accession>
<dbReference type="Pfam" id="PF00048">
    <property type="entry name" value="IL8"/>
    <property type="match status" value="1"/>
</dbReference>
<dbReference type="Gene3D" id="2.40.50.40">
    <property type="match status" value="1"/>
</dbReference>
<dbReference type="GO" id="GO:0008009">
    <property type="term" value="F:chemokine activity"/>
    <property type="evidence" value="ECO:0007669"/>
    <property type="project" value="InterPro"/>
</dbReference>
<reference evidence="4" key="2">
    <citation type="submission" date="2025-08" db="UniProtKB">
        <authorList>
            <consortium name="Ensembl"/>
        </authorList>
    </citation>
    <scope>IDENTIFICATION</scope>
</reference>
<name>A0AAY3ZVS2_9TELE</name>
<feature type="domain" description="Chemokine interleukin-8-like" evidence="3">
    <location>
        <begin position="55"/>
        <end position="113"/>
    </location>
</feature>
<reference evidence="4" key="3">
    <citation type="submission" date="2025-09" db="UniProtKB">
        <authorList>
            <consortium name="Ensembl"/>
        </authorList>
    </citation>
    <scope>IDENTIFICATION</scope>
</reference>
<protein>
    <recommendedName>
        <fullName evidence="3">Chemokine interleukin-8-like domain-containing protein</fullName>
    </recommendedName>
</protein>
<evidence type="ECO:0000256" key="2">
    <source>
        <dbReference type="SAM" id="SignalP"/>
    </source>
</evidence>
<evidence type="ECO:0000259" key="3">
    <source>
        <dbReference type="Pfam" id="PF00048"/>
    </source>
</evidence>
<dbReference type="GO" id="GO:0006955">
    <property type="term" value="P:immune response"/>
    <property type="evidence" value="ECO:0007669"/>
    <property type="project" value="InterPro"/>
</dbReference>
<reference evidence="4 5" key="1">
    <citation type="submission" date="2020-06" db="EMBL/GenBank/DDBJ databases">
        <authorList>
            <consortium name="Wellcome Sanger Institute Data Sharing"/>
        </authorList>
    </citation>
    <scope>NUCLEOTIDE SEQUENCE [LARGE SCALE GENOMIC DNA]</scope>
</reference>
<dbReference type="InterPro" id="IPR001811">
    <property type="entry name" value="Chemokine_IL8-like_dom"/>
</dbReference>
<dbReference type="InterPro" id="IPR036048">
    <property type="entry name" value="Interleukin_8-like_sf"/>
</dbReference>
<proteinExistence type="predicted"/>
<evidence type="ECO:0000256" key="1">
    <source>
        <dbReference type="ARBA" id="ARBA00022514"/>
    </source>
</evidence>
<dbReference type="Ensembl" id="ENSDCDT00010000855.1">
    <property type="protein sequence ID" value="ENSDCDP00010000822.1"/>
    <property type="gene ID" value="ENSDCDG00010000463.1"/>
</dbReference>
<feature type="signal peptide" evidence="2">
    <location>
        <begin position="1"/>
        <end position="21"/>
    </location>
</feature>
<dbReference type="GeneTree" id="ENSGT01120000277883"/>
<keyword evidence="5" id="KW-1185">Reference proteome</keyword>
<evidence type="ECO:0000313" key="5">
    <source>
        <dbReference type="Proteomes" id="UP000694580"/>
    </source>
</evidence>
<evidence type="ECO:0000313" key="4">
    <source>
        <dbReference type="Ensembl" id="ENSDCDP00010000822.1"/>
    </source>
</evidence>
<organism evidence="4 5">
    <name type="scientific">Denticeps clupeoides</name>
    <name type="common">denticle herring</name>
    <dbReference type="NCBI Taxonomy" id="299321"/>
    <lineage>
        <taxon>Eukaryota</taxon>
        <taxon>Metazoa</taxon>
        <taxon>Chordata</taxon>
        <taxon>Craniata</taxon>
        <taxon>Vertebrata</taxon>
        <taxon>Euteleostomi</taxon>
        <taxon>Actinopterygii</taxon>
        <taxon>Neopterygii</taxon>
        <taxon>Teleostei</taxon>
        <taxon>Clupei</taxon>
        <taxon>Clupeiformes</taxon>
        <taxon>Denticipitoidei</taxon>
        <taxon>Denticipitidae</taxon>
        <taxon>Denticeps</taxon>
    </lineage>
</organism>